<gene>
    <name evidence="1" type="ORF">BQ4739_LOCUS1421</name>
</gene>
<dbReference type="AlphaFoldDB" id="A0A383V7H3"/>
<name>A0A383V7H3_TETOB</name>
<accession>A0A383V7H3</accession>
<proteinExistence type="predicted"/>
<dbReference type="STRING" id="3088.A0A383V7H3"/>
<keyword evidence="2" id="KW-1185">Reference proteome</keyword>
<dbReference type="EMBL" id="FNXT01000112">
    <property type="protein sequence ID" value="SZX60880.1"/>
    <property type="molecule type" value="Genomic_DNA"/>
</dbReference>
<dbReference type="PANTHER" id="PTHR36333">
    <property type="entry name" value="DIMETHYLALLYL, ADENOSINE TRNA METHYLTHIOTRANSFERASE"/>
    <property type="match status" value="1"/>
</dbReference>
<reference evidence="1 2" key="1">
    <citation type="submission" date="2016-10" db="EMBL/GenBank/DDBJ databases">
        <authorList>
            <person name="Cai Z."/>
        </authorList>
    </citation>
    <scope>NUCLEOTIDE SEQUENCE [LARGE SCALE GENOMIC DNA]</scope>
</reference>
<protein>
    <submittedName>
        <fullName evidence="1">Uncharacterized protein</fullName>
    </submittedName>
</protein>
<sequence length="214" mass="24009">MRVYATSYDPENLFAGSAPRQGLIERRLMAKQMETDKEFAKAVTMARDDDQKKIMLRRQSRQPPADHVELVEFFLNTQADDMEFEVARCRPQLTPEFFKQLDTLVGQERFSPKPDEERLAELDLLRKYLEEAVEAVDKAVAANISAVERMKKLLSSPDKKQAISDMAAANEIDVALIDLLQQNIEAAKGAGQDDAAAFMEKVKNAAAKFLVTGA</sequence>
<dbReference type="Proteomes" id="UP000256970">
    <property type="component" value="Unassembled WGS sequence"/>
</dbReference>
<evidence type="ECO:0000313" key="1">
    <source>
        <dbReference type="EMBL" id="SZX60880.1"/>
    </source>
</evidence>
<evidence type="ECO:0000313" key="2">
    <source>
        <dbReference type="Proteomes" id="UP000256970"/>
    </source>
</evidence>
<organism evidence="1 2">
    <name type="scientific">Tetradesmus obliquus</name>
    <name type="common">Green alga</name>
    <name type="synonym">Acutodesmus obliquus</name>
    <dbReference type="NCBI Taxonomy" id="3088"/>
    <lineage>
        <taxon>Eukaryota</taxon>
        <taxon>Viridiplantae</taxon>
        <taxon>Chlorophyta</taxon>
        <taxon>core chlorophytes</taxon>
        <taxon>Chlorophyceae</taxon>
        <taxon>CS clade</taxon>
        <taxon>Sphaeropleales</taxon>
        <taxon>Scenedesmaceae</taxon>
        <taxon>Tetradesmus</taxon>
    </lineage>
</organism>
<dbReference type="PANTHER" id="PTHR36333:SF1">
    <property type="entry name" value="DIMETHYLALLYL, ADENOSINE TRNA METHYLTHIOTRANSFERASE"/>
    <property type="match status" value="1"/>
</dbReference>